<accession>A0A109D8Q1</accession>
<feature type="binding site" evidence="6">
    <location>
        <position position="77"/>
    </location>
    <ligand>
        <name>(6R)-10-formyltetrahydrofolate</name>
        <dbReference type="ChEBI" id="CHEBI:195366"/>
    </ligand>
</feature>
<evidence type="ECO:0000259" key="7">
    <source>
        <dbReference type="Pfam" id="PF00551"/>
    </source>
</evidence>
<comment type="pathway">
    <text evidence="1 6">Purine metabolism; IMP biosynthesis via de novo pathway; N(2)-formyl-N(1)-(5-phospho-D-ribosyl)glycinamide from N(1)-(5-phospho-D-ribosyl)glycinamide (10-formyl THF route): step 1/1.</text>
</comment>
<reference evidence="8 9" key="1">
    <citation type="submission" date="2015-11" db="EMBL/GenBank/DDBJ databases">
        <title>Draft WGS of Vibrio toranzoniae.</title>
        <authorList>
            <person name="Lasa A."/>
            <person name="Romalde J.L."/>
        </authorList>
    </citation>
    <scope>NUCLEOTIDE SEQUENCE [LARGE SCALE GENOMIC DNA]</scope>
    <source>
        <strain evidence="8 9">Vb 10.8</strain>
    </source>
</reference>
<feature type="binding site" evidence="6">
    <location>
        <position position="119"/>
    </location>
    <ligand>
        <name>(6R)-10-formyltetrahydrofolate</name>
        <dbReference type="ChEBI" id="CHEBI:195366"/>
    </ligand>
</feature>
<dbReference type="EMBL" id="LMXU01000021">
    <property type="protein sequence ID" value="KWU00660.1"/>
    <property type="molecule type" value="Genomic_DNA"/>
</dbReference>
<gene>
    <name evidence="6 8" type="primary">purN</name>
    <name evidence="8" type="ORF">APQ14_09060</name>
</gene>
<dbReference type="InterPro" id="IPR002376">
    <property type="entry name" value="Formyl_transf_N"/>
</dbReference>
<dbReference type="Gene3D" id="3.40.50.170">
    <property type="entry name" value="Formyl transferase, N-terminal domain"/>
    <property type="match status" value="1"/>
</dbReference>
<evidence type="ECO:0000256" key="2">
    <source>
        <dbReference type="ARBA" id="ARBA00022679"/>
    </source>
</evidence>
<dbReference type="FunFam" id="3.40.50.170:FF:000005">
    <property type="entry name" value="Phosphoribosylglycinamide formyltransferase"/>
    <property type="match status" value="1"/>
</dbReference>
<feature type="binding site" evidence="6">
    <location>
        <begin position="102"/>
        <end position="105"/>
    </location>
    <ligand>
        <name>(6R)-10-formyltetrahydrofolate</name>
        <dbReference type="ChEBI" id="CHEBI:195366"/>
    </ligand>
</feature>
<evidence type="ECO:0000313" key="9">
    <source>
        <dbReference type="Proteomes" id="UP000057389"/>
    </source>
</evidence>
<dbReference type="InterPro" id="IPR036477">
    <property type="entry name" value="Formyl_transf_N_sf"/>
</dbReference>
<keyword evidence="3 6" id="KW-0658">Purine biosynthesis</keyword>
<evidence type="ECO:0000256" key="5">
    <source>
        <dbReference type="ARBA" id="ARBA00047664"/>
    </source>
</evidence>
<comment type="caution">
    <text evidence="8">The sequence shown here is derived from an EMBL/GenBank/DDBJ whole genome shotgun (WGS) entry which is preliminary data.</text>
</comment>
<dbReference type="InterPro" id="IPR001555">
    <property type="entry name" value="GART_AS"/>
</dbReference>
<evidence type="ECO:0000256" key="3">
    <source>
        <dbReference type="ARBA" id="ARBA00022755"/>
    </source>
</evidence>
<dbReference type="PROSITE" id="PS00373">
    <property type="entry name" value="GART"/>
    <property type="match status" value="1"/>
</dbReference>
<dbReference type="PANTHER" id="PTHR43369">
    <property type="entry name" value="PHOSPHORIBOSYLGLYCINAMIDE FORMYLTRANSFERASE"/>
    <property type="match status" value="1"/>
</dbReference>
<feature type="active site" description="Proton donor" evidence="6">
    <location>
        <position position="121"/>
    </location>
</feature>
<evidence type="ECO:0000256" key="6">
    <source>
        <dbReference type="HAMAP-Rule" id="MF_01930"/>
    </source>
</evidence>
<name>A0A109D8Q1_9VIBR</name>
<evidence type="ECO:0000256" key="4">
    <source>
        <dbReference type="ARBA" id="ARBA00038440"/>
    </source>
</evidence>
<protein>
    <recommendedName>
        <fullName evidence="6">Phosphoribosylglycinamide formyltransferase</fullName>
        <ecNumber evidence="6">2.1.2.2</ecNumber>
    </recommendedName>
    <alternativeName>
        <fullName evidence="6">5'-phosphoribosylglycinamide transformylase</fullName>
    </alternativeName>
    <alternativeName>
        <fullName evidence="6">GAR transformylase</fullName>
        <shortName evidence="6">GART</shortName>
    </alternativeName>
</protein>
<dbReference type="GO" id="GO:0006189">
    <property type="term" value="P:'de novo' IMP biosynthetic process"/>
    <property type="evidence" value="ECO:0007669"/>
    <property type="project" value="UniProtKB-UniRule"/>
</dbReference>
<feature type="site" description="Raises pKa of active site His" evidence="6">
    <location>
        <position position="157"/>
    </location>
</feature>
<dbReference type="GO" id="GO:0005829">
    <property type="term" value="C:cytosol"/>
    <property type="evidence" value="ECO:0007669"/>
    <property type="project" value="TreeGrafter"/>
</dbReference>
<keyword evidence="9" id="KW-1185">Reference proteome</keyword>
<dbReference type="InterPro" id="IPR004607">
    <property type="entry name" value="GART"/>
</dbReference>
<comment type="catalytic activity">
    <reaction evidence="5 6">
        <text>N(1)-(5-phospho-beta-D-ribosyl)glycinamide + (6R)-10-formyltetrahydrofolate = N(2)-formyl-N(1)-(5-phospho-beta-D-ribosyl)glycinamide + (6S)-5,6,7,8-tetrahydrofolate + H(+)</text>
        <dbReference type="Rhea" id="RHEA:15053"/>
        <dbReference type="ChEBI" id="CHEBI:15378"/>
        <dbReference type="ChEBI" id="CHEBI:57453"/>
        <dbReference type="ChEBI" id="CHEBI:143788"/>
        <dbReference type="ChEBI" id="CHEBI:147286"/>
        <dbReference type="ChEBI" id="CHEBI:195366"/>
        <dbReference type="EC" id="2.1.2.2"/>
    </reaction>
</comment>
<dbReference type="SUPFAM" id="SSF53328">
    <property type="entry name" value="Formyltransferase"/>
    <property type="match status" value="1"/>
</dbReference>
<comment type="function">
    <text evidence="6">Catalyzes the transfer of a formyl group from 10-formyltetrahydrofolate to 5-phospho-ribosyl-glycinamide (GAR), producing 5-phospho-ribosyl-N-formylglycinamide (FGAR) and tetrahydrofolate.</text>
</comment>
<dbReference type="AlphaFoldDB" id="A0A109D8Q1"/>
<dbReference type="PANTHER" id="PTHR43369:SF2">
    <property type="entry name" value="PHOSPHORIBOSYLGLYCINAMIDE FORMYLTRANSFERASE"/>
    <property type="match status" value="1"/>
</dbReference>
<dbReference type="GO" id="GO:0004644">
    <property type="term" value="F:phosphoribosylglycinamide formyltransferase activity"/>
    <property type="evidence" value="ECO:0007669"/>
    <property type="project" value="UniProtKB-UniRule"/>
</dbReference>
<feature type="domain" description="Formyl transferase N-terminal" evidence="7">
    <location>
        <begin position="14"/>
        <end position="193"/>
    </location>
</feature>
<evidence type="ECO:0000313" key="8">
    <source>
        <dbReference type="EMBL" id="KWU00660.1"/>
    </source>
</evidence>
<dbReference type="Proteomes" id="UP000057389">
    <property type="component" value="Unassembled WGS sequence"/>
</dbReference>
<dbReference type="CDD" id="cd08645">
    <property type="entry name" value="FMT_core_GART"/>
    <property type="match status" value="1"/>
</dbReference>
<comment type="similarity">
    <text evidence="4 6">Belongs to the GART family.</text>
</comment>
<feature type="binding site" evidence="6">
    <location>
        <begin position="24"/>
        <end position="26"/>
    </location>
    <ligand>
        <name>N(1)-(5-phospho-beta-D-ribosyl)glycinamide</name>
        <dbReference type="ChEBI" id="CHEBI:143788"/>
    </ligand>
</feature>
<dbReference type="UniPathway" id="UPA00074">
    <property type="reaction ID" value="UER00126"/>
</dbReference>
<dbReference type="HAMAP" id="MF_01930">
    <property type="entry name" value="PurN"/>
    <property type="match status" value="1"/>
</dbReference>
<proteinExistence type="inferred from homology"/>
<organism evidence="8 9">
    <name type="scientific">Vibrio toranzoniae</name>
    <dbReference type="NCBI Taxonomy" id="1194427"/>
    <lineage>
        <taxon>Bacteria</taxon>
        <taxon>Pseudomonadati</taxon>
        <taxon>Pseudomonadota</taxon>
        <taxon>Gammaproteobacteria</taxon>
        <taxon>Vibrionales</taxon>
        <taxon>Vibrionaceae</taxon>
        <taxon>Vibrio</taxon>
    </lineage>
</organism>
<dbReference type="Pfam" id="PF00551">
    <property type="entry name" value="Formyl_trans_N"/>
    <property type="match status" value="1"/>
</dbReference>
<dbReference type="NCBIfam" id="TIGR00639">
    <property type="entry name" value="PurN"/>
    <property type="match status" value="1"/>
</dbReference>
<keyword evidence="2 6" id="KW-0808">Transferase</keyword>
<evidence type="ECO:0000256" key="1">
    <source>
        <dbReference type="ARBA" id="ARBA00005054"/>
    </source>
</evidence>
<dbReference type="EC" id="2.1.2.2" evidence="6"/>
<sequence>MKNSHSMNNSHPQKNIVVLVSGSGSNLQAILDACNNHTIDASVKAVFSNKTDAFGLERAKSAGVDAHSVNPKEFNSREEFDHELMIKIDAYQPDLIVLAGYMRILSSEFVRHYAGKMVNIHPSLLPKYPGLHTHQRAIDAQDKEHGTSVHFVTEELDGGPVILQAKVPVFEDDDADMLASRVLTQEHNIYPMACKWFIEDRLSMVNGQAVLDGNVLGKHGYAEE</sequence>